<sequence>MSLGFTVQYFGNIAAPYDWLLPGWIVEERFVPFGYRGRGRIYKGFSLHHVRVMKMLNWNKNVKTFSCVSNVL</sequence>
<gene>
    <name evidence="1" type="ORF">PVK06_021476</name>
</gene>
<name>A0ABR0PQ33_GOSAR</name>
<protein>
    <submittedName>
        <fullName evidence="1">Uncharacterized protein</fullName>
    </submittedName>
</protein>
<evidence type="ECO:0000313" key="1">
    <source>
        <dbReference type="EMBL" id="KAK5826552.1"/>
    </source>
</evidence>
<dbReference type="EMBL" id="JARKNE010000006">
    <property type="protein sequence ID" value="KAK5826552.1"/>
    <property type="molecule type" value="Genomic_DNA"/>
</dbReference>
<reference evidence="1 2" key="1">
    <citation type="submission" date="2023-03" db="EMBL/GenBank/DDBJ databases">
        <title>WGS of Gossypium arboreum.</title>
        <authorList>
            <person name="Yu D."/>
        </authorList>
    </citation>
    <scope>NUCLEOTIDE SEQUENCE [LARGE SCALE GENOMIC DNA]</scope>
    <source>
        <tissue evidence="1">Leaf</tissue>
    </source>
</reference>
<proteinExistence type="predicted"/>
<accession>A0ABR0PQ33</accession>
<organism evidence="1 2">
    <name type="scientific">Gossypium arboreum</name>
    <name type="common">Tree cotton</name>
    <name type="synonym">Gossypium nanking</name>
    <dbReference type="NCBI Taxonomy" id="29729"/>
    <lineage>
        <taxon>Eukaryota</taxon>
        <taxon>Viridiplantae</taxon>
        <taxon>Streptophyta</taxon>
        <taxon>Embryophyta</taxon>
        <taxon>Tracheophyta</taxon>
        <taxon>Spermatophyta</taxon>
        <taxon>Magnoliopsida</taxon>
        <taxon>eudicotyledons</taxon>
        <taxon>Gunneridae</taxon>
        <taxon>Pentapetalae</taxon>
        <taxon>rosids</taxon>
        <taxon>malvids</taxon>
        <taxon>Malvales</taxon>
        <taxon>Malvaceae</taxon>
        <taxon>Malvoideae</taxon>
        <taxon>Gossypium</taxon>
    </lineage>
</organism>
<comment type="caution">
    <text evidence="1">The sequence shown here is derived from an EMBL/GenBank/DDBJ whole genome shotgun (WGS) entry which is preliminary data.</text>
</comment>
<evidence type="ECO:0000313" key="2">
    <source>
        <dbReference type="Proteomes" id="UP001358586"/>
    </source>
</evidence>
<keyword evidence="2" id="KW-1185">Reference proteome</keyword>
<dbReference type="Proteomes" id="UP001358586">
    <property type="component" value="Chromosome 6"/>
</dbReference>